<keyword evidence="3" id="KW-1185">Reference proteome</keyword>
<proteinExistence type="predicted"/>
<feature type="region of interest" description="Disordered" evidence="1">
    <location>
        <begin position="182"/>
        <end position="219"/>
    </location>
</feature>
<comment type="caution">
    <text evidence="2">The sequence shown here is derived from an EMBL/GenBank/DDBJ whole genome shotgun (WGS) entry which is preliminary data.</text>
</comment>
<feature type="region of interest" description="Disordered" evidence="1">
    <location>
        <begin position="1"/>
        <end position="22"/>
    </location>
</feature>
<gene>
    <name evidence="2" type="ORF">ONZ51_g8241</name>
</gene>
<dbReference type="Proteomes" id="UP001215151">
    <property type="component" value="Unassembled WGS sequence"/>
</dbReference>
<protein>
    <submittedName>
        <fullName evidence="2">Uncharacterized protein</fullName>
    </submittedName>
</protein>
<feature type="compositionally biased region" description="Acidic residues" evidence="1">
    <location>
        <begin position="182"/>
        <end position="195"/>
    </location>
</feature>
<name>A0AAD7XB00_9APHY</name>
<evidence type="ECO:0000313" key="3">
    <source>
        <dbReference type="Proteomes" id="UP001215151"/>
    </source>
</evidence>
<dbReference type="EMBL" id="JAPEVG010000243">
    <property type="protein sequence ID" value="KAJ8472855.1"/>
    <property type="molecule type" value="Genomic_DNA"/>
</dbReference>
<sequence>MVYTRTQLTGRRFSEASRRNIPRPPNFIRERRTVFYNHLPRHTVSANDEGTLADRIGWVIVHPDLYSHVEARIAHLPEVKDLIDIYRSLARAAPSYGVLVNYNKRTSAPRSEKKKVDQVANEAYQAVIQAAEKVLSMLANPQIAGALSDLMPLRNQHGTHSWGHIFWPQRLDDYPEAIEVDEDEDADVSTPDPEEEAIKWGQTSAQESTPSLTFSSSDSSYSEVESFDLLPELEHLELSTVDEVDELPEEEFHEALKVAVRAPSPPPPPPTTLTKNVEEPQGRCGFFRGTGKDRLGYVNSNGDIFVVPNNPFGISITRIMVAYHLRWPEASVRTTMAAALLINDVLARRGMSAAESAQWDCIRAVGNESDLIDISLDVFRPEVVERNQNIIVSYELVRYLLQALYDTDVADSEIVATVLKDRNGLVLSRTL</sequence>
<reference evidence="2" key="1">
    <citation type="submission" date="2022-11" db="EMBL/GenBank/DDBJ databases">
        <title>Genome Sequence of Cubamyces cubensis.</title>
        <authorList>
            <person name="Buettner E."/>
        </authorList>
    </citation>
    <scope>NUCLEOTIDE SEQUENCE</scope>
    <source>
        <strain evidence="2">MPL-01</strain>
    </source>
</reference>
<organism evidence="2 3">
    <name type="scientific">Trametes cubensis</name>
    <dbReference type="NCBI Taxonomy" id="1111947"/>
    <lineage>
        <taxon>Eukaryota</taxon>
        <taxon>Fungi</taxon>
        <taxon>Dikarya</taxon>
        <taxon>Basidiomycota</taxon>
        <taxon>Agaricomycotina</taxon>
        <taxon>Agaricomycetes</taxon>
        <taxon>Polyporales</taxon>
        <taxon>Polyporaceae</taxon>
        <taxon>Trametes</taxon>
    </lineage>
</organism>
<evidence type="ECO:0000313" key="2">
    <source>
        <dbReference type="EMBL" id="KAJ8472855.1"/>
    </source>
</evidence>
<feature type="compositionally biased region" description="Low complexity" evidence="1">
    <location>
        <begin position="208"/>
        <end position="219"/>
    </location>
</feature>
<accession>A0AAD7XB00</accession>
<dbReference type="AlphaFoldDB" id="A0AAD7XB00"/>
<evidence type="ECO:0000256" key="1">
    <source>
        <dbReference type="SAM" id="MobiDB-lite"/>
    </source>
</evidence>